<dbReference type="PANTHER" id="PTHR43741:SF4">
    <property type="entry name" value="FMN-DEPENDENT NADH:QUINONE OXIDOREDUCTASE"/>
    <property type="match status" value="1"/>
</dbReference>
<feature type="binding site" evidence="6">
    <location>
        <position position="10"/>
    </location>
    <ligand>
        <name>FMN</name>
        <dbReference type="ChEBI" id="CHEBI:58210"/>
    </ligand>
</feature>
<comment type="similarity">
    <text evidence="6">Belongs to the azoreductase type 1 family.</text>
</comment>
<keyword evidence="4 6" id="KW-0520">NAD</keyword>
<dbReference type="InterPro" id="IPR023048">
    <property type="entry name" value="NADH:quinone_OxRdtase_FMN_depd"/>
</dbReference>
<comment type="cofactor">
    <cofactor evidence="6">
        <name>FMN</name>
        <dbReference type="ChEBI" id="CHEBI:58210"/>
    </cofactor>
    <text evidence="6">Binds 1 FMN per subunit.</text>
</comment>
<comment type="function">
    <text evidence="6">Quinone reductase that provides resistance to thiol-specific stress caused by electrophilic quinones.</text>
</comment>
<dbReference type="HAMAP" id="MF_01216">
    <property type="entry name" value="Azoreductase_type1"/>
    <property type="match status" value="1"/>
</dbReference>
<evidence type="ECO:0000256" key="6">
    <source>
        <dbReference type="HAMAP-Rule" id="MF_01216"/>
    </source>
</evidence>
<comment type="caution">
    <text evidence="6">Lacks conserved residue(s) required for the propagation of feature annotation.</text>
</comment>
<comment type="catalytic activity">
    <reaction evidence="6">
        <text>2 a quinone + NADH + H(+) = 2 a 1,4-benzosemiquinone + NAD(+)</text>
        <dbReference type="Rhea" id="RHEA:65952"/>
        <dbReference type="ChEBI" id="CHEBI:15378"/>
        <dbReference type="ChEBI" id="CHEBI:57540"/>
        <dbReference type="ChEBI" id="CHEBI:57945"/>
        <dbReference type="ChEBI" id="CHEBI:132124"/>
        <dbReference type="ChEBI" id="CHEBI:134225"/>
    </reaction>
</comment>
<organism evidence="8 9">
    <name type="scientific">Actinacidiphila polyblastidii</name>
    <dbReference type="NCBI Taxonomy" id="3110430"/>
    <lineage>
        <taxon>Bacteria</taxon>
        <taxon>Bacillati</taxon>
        <taxon>Actinomycetota</taxon>
        <taxon>Actinomycetes</taxon>
        <taxon>Kitasatosporales</taxon>
        <taxon>Streptomycetaceae</taxon>
        <taxon>Actinacidiphila</taxon>
    </lineage>
</organism>
<evidence type="ECO:0000313" key="8">
    <source>
        <dbReference type="EMBL" id="MEE4543312.1"/>
    </source>
</evidence>
<dbReference type="EC" id="1.7.1.17" evidence="6"/>
<dbReference type="PANTHER" id="PTHR43741">
    <property type="entry name" value="FMN-DEPENDENT NADH-AZOREDUCTASE 1"/>
    <property type="match status" value="1"/>
</dbReference>
<keyword evidence="9" id="KW-1185">Reference proteome</keyword>
<name>A0ABU7PDE9_9ACTN</name>
<keyword evidence="3 6" id="KW-0560">Oxidoreductase</keyword>
<feature type="domain" description="Flavodoxin-like fold" evidence="7">
    <location>
        <begin position="4"/>
        <end position="170"/>
    </location>
</feature>
<protein>
    <recommendedName>
        <fullName evidence="6">FMN dependent NADH:quinone oxidoreductase</fullName>
        <ecNumber evidence="6">1.6.5.-</ecNumber>
    </recommendedName>
    <alternativeName>
        <fullName evidence="6">Azo-dye reductase</fullName>
    </alternativeName>
    <alternativeName>
        <fullName evidence="6">FMN-dependent NADH-azo compound oxidoreductase</fullName>
    </alternativeName>
    <alternativeName>
        <fullName evidence="6">FMN-dependent NADH-azoreductase</fullName>
        <ecNumber evidence="6">1.7.1.17</ecNumber>
    </alternativeName>
</protein>
<sequence length="215" mass="22657">MPQLLHIDSSIQGDNSVSRKLTARAAERWLAAHPGGTVTYRDLGREPLPHVDAEGGLARMLPADQHTPAQAASWALSEQLVAEIKEADAVLLGLPLYNFGAPSSVKSWVDHLIAPGIAYDPEAGAGLLGGREFVVIATRGGGYGEGTPREGWDHAQGWLPHGLTMVGLEPRFITAELTLAKSVPAMAELIPLAEQSLAAAERSIDALWAPAPAAV</sequence>
<keyword evidence="1 6" id="KW-0285">Flavoprotein</keyword>
<gene>
    <name evidence="6" type="primary">azoR</name>
    <name evidence="8" type="ORF">V2S66_15205</name>
</gene>
<comment type="catalytic activity">
    <reaction evidence="5">
        <text>N,N-dimethyl-1,4-phenylenediamine + anthranilate + 2 NAD(+) = 2-(4-dimethylaminophenyl)diazenylbenzoate + 2 NADH + 2 H(+)</text>
        <dbReference type="Rhea" id="RHEA:55872"/>
        <dbReference type="ChEBI" id="CHEBI:15378"/>
        <dbReference type="ChEBI" id="CHEBI:15783"/>
        <dbReference type="ChEBI" id="CHEBI:16567"/>
        <dbReference type="ChEBI" id="CHEBI:57540"/>
        <dbReference type="ChEBI" id="CHEBI:57945"/>
        <dbReference type="ChEBI" id="CHEBI:71579"/>
        <dbReference type="EC" id="1.7.1.17"/>
    </reaction>
    <physiologicalReaction direction="right-to-left" evidence="5">
        <dbReference type="Rhea" id="RHEA:55874"/>
    </physiologicalReaction>
</comment>
<comment type="caution">
    <text evidence="8">The sequence shown here is derived from an EMBL/GenBank/DDBJ whole genome shotgun (WGS) entry which is preliminary data.</text>
</comment>
<evidence type="ECO:0000256" key="1">
    <source>
        <dbReference type="ARBA" id="ARBA00022630"/>
    </source>
</evidence>
<proteinExistence type="inferred from homology"/>
<evidence type="ECO:0000313" key="9">
    <source>
        <dbReference type="Proteomes" id="UP001344658"/>
    </source>
</evidence>
<dbReference type="InterPro" id="IPR050104">
    <property type="entry name" value="FMN-dep_NADH:Q_OxRdtase_AzoR1"/>
</dbReference>
<comment type="subunit">
    <text evidence="6">Homodimer.</text>
</comment>
<dbReference type="Pfam" id="PF02525">
    <property type="entry name" value="Flavodoxin_2"/>
    <property type="match status" value="1"/>
</dbReference>
<accession>A0ABU7PDE9</accession>
<evidence type="ECO:0000256" key="4">
    <source>
        <dbReference type="ARBA" id="ARBA00023027"/>
    </source>
</evidence>
<dbReference type="Proteomes" id="UP001344658">
    <property type="component" value="Unassembled WGS sequence"/>
</dbReference>
<dbReference type="Gene3D" id="3.40.50.360">
    <property type="match status" value="1"/>
</dbReference>
<evidence type="ECO:0000256" key="3">
    <source>
        <dbReference type="ARBA" id="ARBA00023002"/>
    </source>
</evidence>
<evidence type="ECO:0000256" key="5">
    <source>
        <dbReference type="ARBA" id="ARBA00048542"/>
    </source>
</evidence>
<dbReference type="EC" id="1.6.5.-" evidence="6"/>
<reference evidence="8 9" key="1">
    <citation type="submission" date="2023-12" db="EMBL/GenBank/DDBJ databases">
        <title>Streptomyces sp. V4-01.</title>
        <authorList>
            <person name="Somphong A."/>
            <person name="Phongsopitanun W."/>
        </authorList>
    </citation>
    <scope>NUCLEOTIDE SEQUENCE [LARGE SCALE GENOMIC DNA]</scope>
    <source>
        <strain evidence="8 9">V4-01</strain>
    </source>
</reference>
<keyword evidence="2 6" id="KW-0288">FMN</keyword>
<feature type="binding site" evidence="6">
    <location>
        <begin position="138"/>
        <end position="141"/>
    </location>
    <ligand>
        <name>FMN</name>
        <dbReference type="ChEBI" id="CHEBI:58210"/>
    </ligand>
</feature>
<comment type="function">
    <text evidence="6">Also exhibits azoreductase activity. Catalyzes the reductive cleavage of the azo bond in aromatic azo compounds to the corresponding amines.</text>
</comment>
<dbReference type="InterPro" id="IPR029039">
    <property type="entry name" value="Flavoprotein-like_sf"/>
</dbReference>
<dbReference type="SUPFAM" id="SSF52218">
    <property type="entry name" value="Flavoproteins"/>
    <property type="match status" value="1"/>
</dbReference>
<dbReference type="InterPro" id="IPR003680">
    <property type="entry name" value="Flavodoxin_fold"/>
</dbReference>
<evidence type="ECO:0000259" key="7">
    <source>
        <dbReference type="Pfam" id="PF02525"/>
    </source>
</evidence>
<evidence type="ECO:0000256" key="2">
    <source>
        <dbReference type="ARBA" id="ARBA00022643"/>
    </source>
</evidence>
<dbReference type="EMBL" id="JAZEWV010000010">
    <property type="protein sequence ID" value="MEE4543312.1"/>
    <property type="molecule type" value="Genomic_DNA"/>
</dbReference>
<dbReference type="RefSeq" id="WP_330795593.1">
    <property type="nucleotide sequence ID" value="NZ_JAZEWV010000010.1"/>
</dbReference>
<feature type="binding site" evidence="6">
    <location>
        <begin position="16"/>
        <end position="18"/>
    </location>
    <ligand>
        <name>FMN</name>
        <dbReference type="ChEBI" id="CHEBI:58210"/>
    </ligand>
</feature>